<evidence type="ECO:0000256" key="1">
    <source>
        <dbReference type="ARBA" id="ARBA00004141"/>
    </source>
</evidence>
<protein>
    <submittedName>
        <fullName evidence="7">TrbL/VirB6 plasmid conjugal transfer protein</fullName>
    </submittedName>
</protein>
<proteinExistence type="inferred from homology"/>
<evidence type="ECO:0000313" key="8">
    <source>
        <dbReference type="Proteomes" id="UP000236959"/>
    </source>
</evidence>
<keyword evidence="3 6" id="KW-0812">Transmembrane</keyword>
<dbReference type="InterPro" id="IPR007688">
    <property type="entry name" value="Conjugal_tfr_TrbL/VirB6"/>
</dbReference>
<dbReference type="AlphaFoldDB" id="A0A2S3UJF7"/>
<feature type="transmembrane region" description="Helical" evidence="6">
    <location>
        <begin position="173"/>
        <end position="194"/>
    </location>
</feature>
<keyword evidence="4 6" id="KW-1133">Transmembrane helix</keyword>
<evidence type="ECO:0000256" key="5">
    <source>
        <dbReference type="ARBA" id="ARBA00023136"/>
    </source>
</evidence>
<keyword evidence="5 6" id="KW-0472">Membrane</keyword>
<gene>
    <name evidence="7" type="ORF">CLV41_12153</name>
</gene>
<comment type="similarity">
    <text evidence="2">Belongs to the TrbL/VirB6 family.</text>
</comment>
<feature type="transmembrane region" description="Helical" evidence="6">
    <location>
        <begin position="109"/>
        <end position="133"/>
    </location>
</feature>
<dbReference type="GO" id="GO:0016020">
    <property type="term" value="C:membrane"/>
    <property type="evidence" value="ECO:0007669"/>
    <property type="project" value="UniProtKB-SubCell"/>
</dbReference>
<sequence>MAASSCNICEIFSAYQAHADSTLGSLVNAVHGPFQAIILSLVGGWILWAGMQVFLGTLDFAGALKQAIFMVLGFGVYKGVDGGLISDVFDACVNVMGGLSSTMMDGGGAGLSGLDALLLAVETGIGGVFNIATTIMGSGSWGTQIVNTFYGVALLLPYVILLVLFLAHTSVSLFRLTLILGVSPFLIGMAAFPFGRNLIGAGVRTIIGAIVTMLCVTMVFSLVIASVKGLGVTADAEVDPETYIDLTSGKFLLAMIMGWLGAALVSEAVNIAGQVSSSVLGTVSAGIMSAGAMRGAASGASMATAGARWAAPHAADMAGKAFSGMRSKRFLRPGGIIDSGSS</sequence>
<feature type="transmembrane region" description="Helical" evidence="6">
    <location>
        <begin position="67"/>
        <end position="89"/>
    </location>
</feature>
<reference evidence="7 8" key="1">
    <citation type="submission" date="2018-01" db="EMBL/GenBank/DDBJ databases">
        <title>Genomic Encyclopedia of Archaeal and Bacterial Type Strains, Phase II (KMG-II): from individual species to whole genera.</title>
        <authorList>
            <person name="Goeker M."/>
        </authorList>
    </citation>
    <scope>NUCLEOTIDE SEQUENCE [LARGE SCALE GENOMIC DNA]</scope>
    <source>
        <strain evidence="7 8">DSM 17023</strain>
    </source>
</reference>
<dbReference type="EMBL" id="PPCN01000021">
    <property type="protein sequence ID" value="POF27827.1"/>
    <property type="molecule type" value="Genomic_DNA"/>
</dbReference>
<name>A0A2S3UJF7_9HYPH</name>
<dbReference type="RefSeq" id="WP_103225580.1">
    <property type="nucleotide sequence ID" value="NZ_PPCN01000021.1"/>
</dbReference>
<accession>A0A2S3UJF7</accession>
<feature type="transmembrane region" description="Helical" evidence="6">
    <location>
        <begin position="206"/>
        <end position="231"/>
    </location>
</feature>
<keyword evidence="8" id="KW-1185">Reference proteome</keyword>
<dbReference type="GO" id="GO:0030255">
    <property type="term" value="P:protein secretion by the type IV secretion system"/>
    <property type="evidence" value="ECO:0007669"/>
    <property type="project" value="InterPro"/>
</dbReference>
<evidence type="ECO:0000313" key="7">
    <source>
        <dbReference type="EMBL" id="POF27827.1"/>
    </source>
</evidence>
<comment type="subcellular location">
    <subcellularLocation>
        <location evidence="1">Membrane</location>
        <topology evidence="1">Multi-pass membrane protein</topology>
    </subcellularLocation>
</comment>
<evidence type="ECO:0000256" key="2">
    <source>
        <dbReference type="ARBA" id="ARBA00007802"/>
    </source>
</evidence>
<dbReference type="Proteomes" id="UP000236959">
    <property type="component" value="Unassembled WGS sequence"/>
</dbReference>
<feature type="transmembrane region" description="Helical" evidence="6">
    <location>
        <begin position="145"/>
        <end position="167"/>
    </location>
</feature>
<evidence type="ECO:0000256" key="4">
    <source>
        <dbReference type="ARBA" id="ARBA00022989"/>
    </source>
</evidence>
<feature type="transmembrane region" description="Helical" evidence="6">
    <location>
        <begin position="34"/>
        <end position="55"/>
    </location>
</feature>
<feature type="transmembrane region" description="Helical" evidence="6">
    <location>
        <begin position="251"/>
        <end position="272"/>
    </location>
</feature>
<dbReference type="Pfam" id="PF04610">
    <property type="entry name" value="TrbL"/>
    <property type="match status" value="1"/>
</dbReference>
<dbReference type="OrthoDB" id="8438056at2"/>
<comment type="caution">
    <text evidence="7">The sequence shown here is derived from an EMBL/GenBank/DDBJ whole genome shotgun (WGS) entry which is preliminary data.</text>
</comment>
<evidence type="ECO:0000256" key="6">
    <source>
        <dbReference type="SAM" id="Phobius"/>
    </source>
</evidence>
<organism evidence="7 8">
    <name type="scientific">Roseibium marinum</name>
    <dbReference type="NCBI Taxonomy" id="281252"/>
    <lineage>
        <taxon>Bacteria</taxon>
        <taxon>Pseudomonadati</taxon>
        <taxon>Pseudomonadota</taxon>
        <taxon>Alphaproteobacteria</taxon>
        <taxon>Hyphomicrobiales</taxon>
        <taxon>Stappiaceae</taxon>
        <taxon>Roseibium</taxon>
    </lineage>
</organism>
<evidence type="ECO:0000256" key="3">
    <source>
        <dbReference type="ARBA" id="ARBA00022692"/>
    </source>
</evidence>